<reference evidence="3 4" key="1">
    <citation type="journal article" date="2016" name="J. Microbiol.">
        <title>Dankookia rubra gen. nov., sp. nov., an alphaproteobacterium isolated from sediment of a shallow stream.</title>
        <authorList>
            <person name="Kim W.H."/>
            <person name="Kim D.H."/>
            <person name="Kang K."/>
            <person name="Ahn T.Y."/>
        </authorList>
    </citation>
    <scope>NUCLEOTIDE SEQUENCE [LARGE SCALE GENOMIC DNA]</scope>
    <source>
        <strain evidence="3 4">JCM30602</strain>
    </source>
</reference>
<dbReference type="OrthoDB" id="5377981at2"/>
<feature type="signal peptide" evidence="1">
    <location>
        <begin position="1"/>
        <end position="21"/>
    </location>
</feature>
<sequence length="404" mass="44612">MRRRSMLGLLFVLVAIVCPMAQSHQRPVEAALQETIDTYLAERREAETISGVALLVDHGRGHPIEVFTGTNGRDGTPIDENTLFQIGSNTKHFTAALVLKLEAAGLLNIDQTVGDWLPQYPAWAKVTIRSLLHMTADIPNYSETIEIGGIMASDAQSRLTYEELIAAVYDKDLPRSSGWFYSNTDSILAALIIEAASGMSYREALRKLLLHPLRLNNTFYSDGRYPNRVLARLPVGIYNNPACLLYQPTPCTETTLAPLLGQDVSTDSLSWAGPAGGIISNPRDLAKWIRALFSLRVLPQKQLDEMTQLVSQRTGLPIKDTSAADPLGFGFDLGRAYQEELGGSFWFYQGTTLGFRAVFAYWPQYDLVITAATNSQPPEDEDQFLPRVVGKAFKVLQQAGVSSR</sequence>
<protein>
    <submittedName>
        <fullName evidence="3">Class A beta-lactamase-related serine hydrolase</fullName>
    </submittedName>
</protein>
<dbReference type="InterPro" id="IPR001466">
    <property type="entry name" value="Beta-lactam-related"/>
</dbReference>
<dbReference type="PANTHER" id="PTHR46825:SF7">
    <property type="entry name" value="D-ALANYL-D-ALANINE CARBOXYPEPTIDASE"/>
    <property type="match status" value="1"/>
</dbReference>
<dbReference type="Gene3D" id="3.40.710.10">
    <property type="entry name" value="DD-peptidase/beta-lactamase superfamily"/>
    <property type="match status" value="1"/>
</dbReference>
<dbReference type="SUPFAM" id="SSF56601">
    <property type="entry name" value="beta-lactamase/transpeptidase-like"/>
    <property type="match status" value="1"/>
</dbReference>
<dbReference type="EMBL" id="SMSJ01000132">
    <property type="protein sequence ID" value="TDH58308.1"/>
    <property type="molecule type" value="Genomic_DNA"/>
</dbReference>
<accession>A0A4R5Q786</accession>
<dbReference type="GO" id="GO:0016787">
    <property type="term" value="F:hydrolase activity"/>
    <property type="evidence" value="ECO:0007669"/>
    <property type="project" value="UniProtKB-KW"/>
</dbReference>
<dbReference type="Pfam" id="PF00144">
    <property type="entry name" value="Beta-lactamase"/>
    <property type="match status" value="1"/>
</dbReference>
<keyword evidence="1" id="KW-0732">Signal</keyword>
<dbReference type="RefSeq" id="WP_133292851.1">
    <property type="nucleotide sequence ID" value="NZ_SMSJ01000132.1"/>
</dbReference>
<dbReference type="AlphaFoldDB" id="A0A4R5Q786"/>
<feature type="chain" id="PRO_5020550547" evidence="1">
    <location>
        <begin position="22"/>
        <end position="404"/>
    </location>
</feature>
<proteinExistence type="predicted"/>
<evidence type="ECO:0000259" key="2">
    <source>
        <dbReference type="Pfam" id="PF00144"/>
    </source>
</evidence>
<gene>
    <name evidence="3" type="ORF">E2C06_33235</name>
</gene>
<evidence type="ECO:0000256" key="1">
    <source>
        <dbReference type="SAM" id="SignalP"/>
    </source>
</evidence>
<organism evidence="3 4">
    <name type="scientific">Dankookia rubra</name>
    <dbReference type="NCBI Taxonomy" id="1442381"/>
    <lineage>
        <taxon>Bacteria</taxon>
        <taxon>Pseudomonadati</taxon>
        <taxon>Pseudomonadota</taxon>
        <taxon>Alphaproteobacteria</taxon>
        <taxon>Acetobacterales</taxon>
        <taxon>Roseomonadaceae</taxon>
        <taxon>Dankookia</taxon>
    </lineage>
</organism>
<keyword evidence="3" id="KW-0378">Hydrolase</keyword>
<dbReference type="InterPro" id="IPR050491">
    <property type="entry name" value="AmpC-like"/>
</dbReference>
<feature type="domain" description="Beta-lactamase-related" evidence="2">
    <location>
        <begin position="37"/>
        <end position="388"/>
    </location>
</feature>
<evidence type="ECO:0000313" key="4">
    <source>
        <dbReference type="Proteomes" id="UP000295096"/>
    </source>
</evidence>
<evidence type="ECO:0000313" key="3">
    <source>
        <dbReference type="EMBL" id="TDH58308.1"/>
    </source>
</evidence>
<dbReference type="PANTHER" id="PTHR46825">
    <property type="entry name" value="D-ALANYL-D-ALANINE-CARBOXYPEPTIDASE/ENDOPEPTIDASE AMPH"/>
    <property type="match status" value="1"/>
</dbReference>
<dbReference type="InterPro" id="IPR012338">
    <property type="entry name" value="Beta-lactam/transpept-like"/>
</dbReference>
<dbReference type="Proteomes" id="UP000295096">
    <property type="component" value="Unassembled WGS sequence"/>
</dbReference>
<name>A0A4R5Q786_9PROT</name>
<keyword evidence="4" id="KW-1185">Reference proteome</keyword>
<comment type="caution">
    <text evidence="3">The sequence shown here is derived from an EMBL/GenBank/DDBJ whole genome shotgun (WGS) entry which is preliminary data.</text>
</comment>